<feature type="region of interest" description="Disordered" evidence="1">
    <location>
        <begin position="184"/>
        <end position="221"/>
    </location>
</feature>
<reference evidence="2 3" key="1">
    <citation type="journal article" date="2015" name="Genome Biol. Evol.">
        <title>Comparative Genomics of a Bacterivorous Green Alga Reveals Evolutionary Causalities and Consequences of Phago-Mixotrophic Mode of Nutrition.</title>
        <authorList>
            <person name="Burns J.A."/>
            <person name="Paasch A."/>
            <person name="Narechania A."/>
            <person name="Kim E."/>
        </authorList>
    </citation>
    <scope>NUCLEOTIDE SEQUENCE [LARGE SCALE GENOMIC DNA]</scope>
    <source>
        <strain evidence="2 3">PLY_AMNH</strain>
    </source>
</reference>
<sequence>MRHLPKGDLLLCVCTAEILSGSPEYSAPQLPFELLLQVSMVPSRAAAFASFELLLFATMFQLVAAQSSIAPTAYPTGAASSGDLKHITSEATLFMSLGGISLASFSSDGCNSTASAVAEILNATLRQVTVTAESYSVGSVLTLDAITVTAFQEEREAFIQAVSSVYDAPSSAIDIRAIQESYPTSMPTATSAPTTQDPVTSAPTTQDPVTSAPTTRIRHQR</sequence>
<feature type="compositionally biased region" description="Polar residues" evidence="1">
    <location>
        <begin position="196"/>
        <end position="214"/>
    </location>
</feature>
<evidence type="ECO:0000313" key="2">
    <source>
        <dbReference type="EMBL" id="KAK3259746.1"/>
    </source>
</evidence>
<dbReference type="Proteomes" id="UP001190700">
    <property type="component" value="Unassembled WGS sequence"/>
</dbReference>
<protein>
    <submittedName>
        <fullName evidence="2">Uncharacterized protein</fullName>
    </submittedName>
</protein>
<evidence type="ECO:0000313" key="3">
    <source>
        <dbReference type="Proteomes" id="UP001190700"/>
    </source>
</evidence>
<comment type="caution">
    <text evidence="2">The sequence shown here is derived from an EMBL/GenBank/DDBJ whole genome shotgun (WGS) entry which is preliminary data.</text>
</comment>
<accession>A0AAE0FI91</accession>
<proteinExistence type="predicted"/>
<dbReference type="AlphaFoldDB" id="A0AAE0FI91"/>
<organism evidence="2 3">
    <name type="scientific">Cymbomonas tetramitiformis</name>
    <dbReference type="NCBI Taxonomy" id="36881"/>
    <lineage>
        <taxon>Eukaryota</taxon>
        <taxon>Viridiplantae</taxon>
        <taxon>Chlorophyta</taxon>
        <taxon>Pyramimonadophyceae</taxon>
        <taxon>Pyramimonadales</taxon>
        <taxon>Pyramimonadaceae</taxon>
        <taxon>Cymbomonas</taxon>
    </lineage>
</organism>
<evidence type="ECO:0000256" key="1">
    <source>
        <dbReference type="SAM" id="MobiDB-lite"/>
    </source>
</evidence>
<keyword evidence="3" id="KW-1185">Reference proteome</keyword>
<name>A0AAE0FI91_9CHLO</name>
<gene>
    <name evidence="2" type="ORF">CYMTET_31273</name>
</gene>
<dbReference type="EMBL" id="LGRX02018488">
    <property type="protein sequence ID" value="KAK3259746.1"/>
    <property type="molecule type" value="Genomic_DNA"/>
</dbReference>
<feature type="compositionally biased region" description="Low complexity" evidence="1">
    <location>
        <begin position="184"/>
        <end position="195"/>
    </location>
</feature>